<gene>
    <name evidence="2" type="ORF">NM222_04055</name>
</gene>
<dbReference type="InterPro" id="IPR027417">
    <property type="entry name" value="P-loop_NTPase"/>
</dbReference>
<evidence type="ECO:0000313" key="2">
    <source>
        <dbReference type="EMBL" id="WBB30157.1"/>
    </source>
</evidence>
<dbReference type="RefSeq" id="WP_269754867.1">
    <property type="nucleotide sequence ID" value="NZ_CP101412.1"/>
</dbReference>
<protein>
    <submittedName>
        <fullName evidence="2">AAA family ATPase</fullName>
    </submittedName>
</protein>
<accession>A0AAX3K4X0</accession>
<dbReference type="AlphaFoldDB" id="A0AAX3K4X0"/>
<dbReference type="Proteomes" id="UP001210690">
    <property type="component" value="Chromosome"/>
</dbReference>
<dbReference type="PANTHER" id="PTHR43581">
    <property type="entry name" value="ATP/GTP PHOSPHATASE"/>
    <property type="match status" value="1"/>
</dbReference>
<feature type="domain" description="Endonuclease GajA/Old nuclease/RecF-like AAA" evidence="1">
    <location>
        <begin position="202"/>
        <end position="301"/>
    </location>
</feature>
<evidence type="ECO:0000313" key="3">
    <source>
        <dbReference type="Proteomes" id="UP001210690"/>
    </source>
</evidence>
<reference evidence="2" key="1">
    <citation type="submission" date="2022-07" db="EMBL/GenBank/DDBJ databases">
        <title>Parvimonas micra travels from the subgingival sulcus of the human oral cavity to the colorectal adenocarcinoma.</title>
        <authorList>
            <person name="Conde-Perez K."/>
            <person name="Buetas E."/>
            <person name="Aja-Macaya P."/>
            <person name="Martin-De Arribas E."/>
            <person name="Iglesias-Corras I."/>
            <person name="Trigo-Tasende N."/>
            <person name="Nasser-Ali M."/>
            <person name="Estevez L.S."/>
            <person name="Rumbo-Feal S."/>
            <person name="Otero-Alen B."/>
            <person name="Noguera J.F."/>
            <person name="Concha A."/>
            <person name="Pardinas-Lopez S."/>
            <person name="Carda-Dieguez M."/>
            <person name="Gomez-Randulfe I."/>
            <person name="Martinez-Lago N."/>
            <person name="Ladra S."/>
            <person name="Aparicio L.A."/>
            <person name="Bou G."/>
            <person name="Mira A."/>
            <person name="Vallejo J.A."/>
            <person name="Poza M."/>
        </authorList>
    </citation>
    <scope>NUCLEOTIDE SEQUENCE</scope>
    <source>
        <strain evidence="2">PM102KC-G-1</strain>
    </source>
</reference>
<dbReference type="CDD" id="cd00267">
    <property type="entry name" value="ABC_ATPase"/>
    <property type="match status" value="1"/>
</dbReference>
<name>A0AAX3K4X0_9FIRM</name>
<dbReference type="Gene3D" id="3.40.50.300">
    <property type="entry name" value="P-loop containing nucleotide triphosphate hydrolases"/>
    <property type="match status" value="1"/>
</dbReference>
<dbReference type="Pfam" id="PF13175">
    <property type="entry name" value="AAA_15"/>
    <property type="match status" value="2"/>
</dbReference>
<dbReference type="SUPFAM" id="SSF52540">
    <property type="entry name" value="P-loop containing nucleoside triphosphate hydrolases"/>
    <property type="match status" value="1"/>
</dbReference>
<proteinExistence type="predicted"/>
<dbReference type="EMBL" id="CP101412">
    <property type="protein sequence ID" value="WBB30157.1"/>
    <property type="molecule type" value="Genomic_DNA"/>
</dbReference>
<dbReference type="InterPro" id="IPR041685">
    <property type="entry name" value="AAA_GajA/Old/RecF-like"/>
</dbReference>
<dbReference type="PANTHER" id="PTHR43581:SF4">
    <property type="entry name" value="ATP_GTP PHOSPHATASE"/>
    <property type="match status" value="1"/>
</dbReference>
<sequence>MKPTELILENFRNFRDVIIPLGKKITIVSGVNGVGKSNILSLIASGSGINKKSSLGSNFQPEFLDFFNIDQTEKYQDYKIYLKYGQSSESIALTKRLSFKDDTGTNRGIRIIPRTTNKYLDGYTIKKAEEEAKSNFGVGGAGRVKIPTIYLSLSRLYPLGENKDLTHISKIRKNNPFAKEEMLNIYRQWYNSVIPGSIKLSDEISIIEKKACPRSSLHMEIEGTPALSQSIGQDNIGNIISALIDIYLLSKESDYNGALLCIDEIDVSLHPDTQIRLFELLKKLCNEISLQVIVSTHSLTILKESLKQEQKNSEDTKVIYLKNPSMPIVASIKSYELLKNDMFNKINFQKTLPKIYFEDCVGQELFIQHVNALRNIIKLIKKSSDATYFRSSENVSNHDAIRERILEFEDIANIKDELKQVVTHCGCDELMNISEADEYFNRVIIFLDGDARLKEKSQHPMVKDYLEIDFNPKEKGLNDRQHKPNLVFAPGYFAPESYLYRIIYELINNQTKYIDFWRGVEQTEEITLYTSDKIKNMFENLKEDFTNDDLKNIFKEQPDSSELWNFIIKSSLIEYYYMDYSTINILLDFAKDIRTAYNMTFPLTMENKKV</sequence>
<dbReference type="InterPro" id="IPR051396">
    <property type="entry name" value="Bact_Antivir_Def_Nuclease"/>
</dbReference>
<feature type="domain" description="Endonuclease GajA/Old nuclease/RecF-like AAA" evidence="1">
    <location>
        <begin position="1"/>
        <end position="119"/>
    </location>
</feature>
<organism evidence="2 3">
    <name type="scientific">Parvimonas micra</name>
    <dbReference type="NCBI Taxonomy" id="33033"/>
    <lineage>
        <taxon>Bacteria</taxon>
        <taxon>Bacillati</taxon>
        <taxon>Bacillota</taxon>
        <taxon>Tissierellia</taxon>
        <taxon>Tissierellales</taxon>
        <taxon>Peptoniphilaceae</taxon>
        <taxon>Parvimonas</taxon>
    </lineage>
</organism>
<evidence type="ECO:0000259" key="1">
    <source>
        <dbReference type="Pfam" id="PF13175"/>
    </source>
</evidence>